<evidence type="ECO:0000259" key="9">
    <source>
        <dbReference type="Pfam" id="PF01702"/>
    </source>
</evidence>
<feature type="region of interest" description="RNA binding" evidence="8">
    <location>
        <begin position="243"/>
        <end position="249"/>
    </location>
</feature>
<sequence length="372" mass="41280">MKFELLKTSGKARRGRMTFDRGVVETPAFMPVGTAGTVKGMTPEEVAATGAQICLGNTFHLMLRPGTSIIKQHGDLHDFMNWDKPILTDSGGFQVFSLGELRKITEEGATFRSPINGEKILLTPEKSMEVQRDLGSDIVMIFDECTPHPATTTEARTSMELSLRWAERSKAAHGDNPAALFGIIQGGMYEELRTISLDGLTKIGFDGYAIGGLSVGEPKEDMMRILDHTAPQMPADKPRYLMGVGKPEDLVEAVRRGIDMFDCVMPTRNARNGHLFISTGVVKIRNAAHRTDTGPLDPECDCYTCKNYSRAYLHHLDRSNEMLGGRLNTIHNLHFYQKVMQDLRDAIEADRLEEHVAGFYAKRDLPVPSLPA</sequence>
<keyword evidence="11" id="KW-1185">Reference proteome</keyword>
<evidence type="ECO:0000256" key="3">
    <source>
        <dbReference type="ARBA" id="ARBA00022679"/>
    </source>
</evidence>
<accession>A0A094IX62</accession>
<dbReference type="InterPro" id="IPR036511">
    <property type="entry name" value="TGT-like_sf"/>
</dbReference>
<dbReference type="NCBIfam" id="TIGR00430">
    <property type="entry name" value="Q_tRNA_tgt"/>
    <property type="match status" value="1"/>
</dbReference>
<feature type="domain" description="tRNA-guanine(15) transglycosylase-like" evidence="9">
    <location>
        <begin position="11"/>
        <end position="363"/>
    </location>
</feature>
<evidence type="ECO:0000313" key="10">
    <source>
        <dbReference type="EMBL" id="KFZ30394.1"/>
    </source>
</evidence>
<dbReference type="InterPro" id="IPR050076">
    <property type="entry name" value="ArchSynthase1/Queuine_TRR"/>
</dbReference>
<dbReference type="GO" id="GO:0008479">
    <property type="term" value="F:tRNA-guanosine(34) queuine transglycosylase activity"/>
    <property type="evidence" value="ECO:0007669"/>
    <property type="project" value="UniProtKB-UniRule"/>
</dbReference>
<feature type="binding site" evidence="8">
    <location>
        <position position="212"/>
    </location>
    <ligand>
        <name>substrate</name>
    </ligand>
</feature>
<dbReference type="SUPFAM" id="SSF51713">
    <property type="entry name" value="tRNA-guanine transglycosylase"/>
    <property type="match status" value="1"/>
</dbReference>
<dbReference type="STRING" id="435908.IDSA_10020"/>
<dbReference type="GO" id="GO:0046872">
    <property type="term" value="F:metal ion binding"/>
    <property type="evidence" value="ECO:0007669"/>
    <property type="project" value="UniProtKB-KW"/>
</dbReference>
<evidence type="ECO:0000256" key="2">
    <source>
        <dbReference type="ARBA" id="ARBA00022676"/>
    </source>
</evidence>
<keyword evidence="6 8" id="KW-0671">Queuosine biosynthesis</keyword>
<dbReference type="InterPro" id="IPR002616">
    <property type="entry name" value="tRNA_ribo_trans-like"/>
</dbReference>
<dbReference type="FunFam" id="3.20.20.105:FF:000001">
    <property type="entry name" value="Queuine tRNA-ribosyltransferase"/>
    <property type="match status" value="1"/>
</dbReference>
<dbReference type="HAMAP" id="MF_00168">
    <property type="entry name" value="Q_tRNA_Tgt"/>
    <property type="match status" value="1"/>
</dbReference>
<dbReference type="PANTHER" id="PTHR46499">
    <property type="entry name" value="QUEUINE TRNA-RIBOSYLTRANSFERASE"/>
    <property type="match status" value="1"/>
</dbReference>
<dbReference type="GO" id="GO:0008616">
    <property type="term" value="P:tRNA queuosine(34) biosynthetic process"/>
    <property type="evidence" value="ECO:0007669"/>
    <property type="project" value="UniProtKB-UniRule"/>
</dbReference>
<evidence type="ECO:0000256" key="7">
    <source>
        <dbReference type="ARBA" id="ARBA00050112"/>
    </source>
</evidence>
<name>A0A094IX62_9GAMM</name>
<protein>
    <recommendedName>
        <fullName evidence="8">Queuine tRNA-ribosyltransferase</fullName>
        <ecNumber evidence="8">2.4.2.29</ecNumber>
    </recommendedName>
    <alternativeName>
        <fullName evidence="8">Guanine insertion enzyme</fullName>
    </alternativeName>
    <alternativeName>
        <fullName evidence="8">tRNA-guanine transglycosylase</fullName>
    </alternativeName>
</protein>
<comment type="caution">
    <text evidence="10">The sequence shown here is derived from an EMBL/GenBank/DDBJ whole genome shotgun (WGS) entry which is preliminary data.</text>
</comment>
<feature type="binding site" evidence="8">
    <location>
        <position position="143"/>
    </location>
    <ligand>
        <name>substrate</name>
    </ligand>
</feature>
<keyword evidence="5 8" id="KW-0479">Metal-binding</keyword>
<keyword evidence="3 8" id="KW-0808">Transferase</keyword>
<evidence type="ECO:0000256" key="6">
    <source>
        <dbReference type="ARBA" id="ARBA00022785"/>
    </source>
</evidence>
<dbReference type="EMBL" id="JPER01000005">
    <property type="protein sequence ID" value="KFZ30394.1"/>
    <property type="molecule type" value="Genomic_DNA"/>
</dbReference>
<evidence type="ECO:0000256" key="1">
    <source>
        <dbReference type="ARBA" id="ARBA00004691"/>
    </source>
</evidence>
<evidence type="ECO:0000256" key="4">
    <source>
        <dbReference type="ARBA" id="ARBA00022694"/>
    </source>
</evidence>
<evidence type="ECO:0000256" key="8">
    <source>
        <dbReference type="HAMAP-Rule" id="MF_00168"/>
    </source>
</evidence>
<feature type="active site" description="Proton acceptor" evidence="8">
    <location>
        <position position="89"/>
    </location>
</feature>
<feature type="region of interest" description="RNA binding; important for wobble base 34 recognition" evidence="8">
    <location>
        <begin position="267"/>
        <end position="271"/>
    </location>
</feature>
<feature type="binding site" evidence="8">
    <location>
        <position position="331"/>
    </location>
    <ligand>
        <name>Zn(2+)</name>
        <dbReference type="ChEBI" id="CHEBI:29105"/>
    </ligand>
</feature>
<keyword evidence="4 8" id="KW-0819">tRNA processing</keyword>
<dbReference type="Proteomes" id="UP000054363">
    <property type="component" value="Unassembled WGS sequence"/>
</dbReference>
<dbReference type="GO" id="GO:0005829">
    <property type="term" value="C:cytosol"/>
    <property type="evidence" value="ECO:0007669"/>
    <property type="project" value="TreeGrafter"/>
</dbReference>
<dbReference type="InterPro" id="IPR004803">
    <property type="entry name" value="TGT"/>
</dbReference>
<comment type="cofactor">
    <cofactor evidence="8">
        <name>Zn(2+)</name>
        <dbReference type="ChEBI" id="CHEBI:29105"/>
    </cofactor>
    <text evidence="8">Binds 1 zinc ion per subunit.</text>
</comment>
<dbReference type="AlphaFoldDB" id="A0A094IX62"/>
<dbReference type="NCBIfam" id="TIGR00449">
    <property type="entry name" value="tgt_general"/>
    <property type="match status" value="1"/>
</dbReference>
<evidence type="ECO:0000313" key="11">
    <source>
        <dbReference type="Proteomes" id="UP000054363"/>
    </source>
</evidence>
<comment type="subunit">
    <text evidence="8">Homodimer. Within each dimer, one monomer is responsible for RNA recognition and catalysis, while the other monomer binds to the replacement base PreQ1.</text>
</comment>
<dbReference type="RefSeq" id="WP_034776335.1">
    <property type="nucleotide sequence ID" value="NZ_JPER01000005.1"/>
</dbReference>
<comment type="function">
    <text evidence="8">Catalyzes the base-exchange of a guanine (G) residue with the queuine precursor 7-aminomethyl-7-deazaguanine (PreQ1) at position 34 (anticodon wobble position) in tRNAs with GU(N) anticodons (tRNA-Asp, -Asn, -His and -Tyr). Catalysis occurs through a double-displacement mechanism. The nucleophile active site attacks the C1' of nucleotide 34 to detach the guanine base from the RNA, forming a covalent enzyme-RNA intermediate. The proton acceptor active site deprotonates the incoming PreQ1, allowing a nucleophilic attack on the C1' of the ribose to form the product. After dissociation, two additional enzymatic reactions on the tRNA convert PreQ1 to queuine (Q), resulting in the hypermodified nucleoside queuosine (7-(((4,5-cis-dihydroxy-2-cyclopenten-1-yl)amino)methyl)-7-deazaguanosine).</text>
</comment>
<comment type="pathway">
    <text evidence="1 8">tRNA modification; tRNA-queuosine biosynthesis.</text>
</comment>
<proteinExistence type="inferred from homology"/>
<feature type="active site" description="Nucleophile" evidence="8">
    <location>
        <position position="262"/>
    </location>
</feature>
<reference evidence="10 11" key="1">
    <citation type="submission" date="2014-06" db="EMBL/GenBank/DDBJ databases">
        <title>The draft genome sequence of Idiomarina salinarum ISL-52.</title>
        <authorList>
            <person name="Du J."/>
            <person name="Shao Z."/>
        </authorList>
    </citation>
    <scope>NUCLEOTIDE SEQUENCE [LARGE SCALE GENOMIC DNA]</scope>
    <source>
        <strain evidence="10 11">ISL-52</strain>
    </source>
</reference>
<keyword evidence="2 8" id="KW-0328">Glycosyltransferase</keyword>
<feature type="binding site" evidence="8">
    <location>
        <position position="185"/>
    </location>
    <ligand>
        <name>substrate</name>
    </ligand>
</feature>
<keyword evidence="8" id="KW-0862">Zinc</keyword>
<dbReference type="eggNOG" id="COG0343">
    <property type="taxonomic scope" value="Bacteria"/>
</dbReference>
<comment type="catalytic activity">
    <reaction evidence="7 8">
        <text>7-aminomethyl-7-carbaguanine + guanosine(34) in tRNA = 7-aminomethyl-7-carbaguanosine(34) in tRNA + guanine</text>
        <dbReference type="Rhea" id="RHEA:24104"/>
        <dbReference type="Rhea" id="RHEA-COMP:10341"/>
        <dbReference type="Rhea" id="RHEA-COMP:10342"/>
        <dbReference type="ChEBI" id="CHEBI:16235"/>
        <dbReference type="ChEBI" id="CHEBI:58703"/>
        <dbReference type="ChEBI" id="CHEBI:74269"/>
        <dbReference type="ChEBI" id="CHEBI:82833"/>
        <dbReference type="EC" id="2.4.2.29"/>
    </reaction>
</comment>
<feature type="binding site" evidence="8">
    <location>
        <begin position="89"/>
        <end position="93"/>
    </location>
    <ligand>
        <name>substrate</name>
    </ligand>
</feature>
<dbReference type="Gene3D" id="3.20.20.105">
    <property type="entry name" value="Queuine tRNA-ribosyltransferase-like"/>
    <property type="match status" value="1"/>
</dbReference>
<gene>
    <name evidence="8 10" type="primary">tgt</name>
    <name evidence="10" type="ORF">IDSA_10020</name>
</gene>
<dbReference type="UniPathway" id="UPA00392"/>
<organism evidence="10 11">
    <name type="scientific">Pseudidiomarina salinarum</name>
    <dbReference type="NCBI Taxonomy" id="435908"/>
    <lineage>
        <taxon>Bacteria</taxon>
        <taxon>Pseudomonadati</taxon>
        <taxon>Pseudomonadota</taxon>
        <taxon>Gammaproteobacteria</taxon>
        <taxon>Alteromonadales</taxon>
        <taxon>Idiomarinaceae</taxon>
        <taxon>Pseudidiomarina</taxon>
    </lineage>
</organism>
<dbReference type="OrthoDB" id="9805417at2"/>
<dbReference type="Pfam" id="PF01702">
    <property type="entry name" value="TGT"/>
    <property type="match status" value="1"/>
</dbReference>
<evidence type="ECO:0000256" key="5">
    <source>
        <dbReference type="ARBA" id="ARBA00022723"/>
    </source>
</evidence>
<comment type="similarity">
    <text evidence="8">Belongs to the queuine tRNA-ribosyltransferase family.</text>
</comment>
<feature type="binding site" evidence="8">
    <location>
        <position position="300"/>
    </location>
    <ligand>
        <name>Zn(2+)</name>
        <dbReference type="ChEBI" id="CHEBI:29105"/>
    </ligand>
</feature>
<feature type="binding site" evidence="8">
    <location>
        <position position="302"/>
    </location>
    <ligand>
        <name>Zn(2+)</name>
        <dbReference type="ChEBI" id="CHEBI:29105"/>
    </ligand>
</feature>
<dbReference type="EC" id="2.4.2.29" evidence="8"/>
<dbReference type="PANTHER" id="PTHR46499:SF1">
    <property type="entry name" value="QUEUINE TRNA-RIBOSYLTRANSFERASE"/>
    <property type="match status" value="1"/>
</dbReference>
<feature type="binding site" evidence="8">
    <location>
        <position position="305"/>
    </location>
    <ligand>
        <name>Zn(2+)</name>
        <dbReference type="ChEBI" id="CHEBI:29105"/>
    </ligand>
</feature>